<reference evidence="6 7" key="1">
    <citation type="submission" date="2016-11" db="EMBL/GenBank/DDBJ databases">
        <authorList>
            <person name="Jaros S."/>
            <person name="Januszkiewicz K."/>
            <person name="Wedrychowicz H."/>
        </authorList>
    </citation>
    <scope>NUCLEOTIDE SEQUENCE [LARGE SCALE GENOMIC DNA]</scope>
    <source>
        <strain evidence="6 7">Y1</strain>
    </source>
</reference>
<evidence type="ECO:0000256" key="1">
    <source>
        <dbReference type="ARBA" id="ARBA00023015"/>
    </source>
</evidence>
<dbReference type="InterPro" id="IPR023772">
    <property type="entry name" value="DNA-bd_HTH_TetR-type_CS"/>
</dbReference>
<dbReference type="OrthoDB" id="9814200at2"/>
<evidence type="ECO:0000313" key="6">
    <source>
        <dbReference type="EMBL" id="SHM60577.1"/>
    </source>
</evidence>
<dbReference type="GO" id="GO:0003700">
    <property type="term" value="F:DNA-binding transcription factor activity"/>
    <property type="evidence" value="ECO:0007669"/>
    <property type="project" value="TreeGrafter"/>
</dbReference>
<dbReference type="InterPro" id="IPR050109">
    <property type="entry name" value="HTH-type_TetR-like_transc_reg"/>
</dbReference>
<dbReference type="InterPro" id="IPR009057">
    <property type="entry name" value="Homeodomain-like_sf"/>
</dbReference>
<dbReference type="EMBL" id="FRCT01000007">
    <property type="protein sequence ID" value="SHM60577.1"/>
    <property type="molecule type" value="Genomic_DNA"/>
</dbReference>
<keyword evidence="1" id="KW-0805">Transcription regulation</keyword>
<evidence type="ECO:0000256" key="4">
    <source>
        <dbReference type="PROSITE-ProRule" id="PRU00335"/>
    </source>
</evidence>
<proteinExistence type="predicted"/>
<evidence type="ECO:0000256" key="3">
    <source>
        <dbReference type="ARBA" id="ARBA00023163"/>
    </source>
</evidence>
<gene>
    <name evidence="6" type="ORF">SAMN04487860_107127</name>
</gene>
<organism evidence="6 7">
    <name type="scientific">Ruminococcus flavefaciens</name>
    <dbReference type="NCBI Taxonomy" id="1265"/>
    <lineage>
        <taxon>Bacteria</taxon>
        <taxon>Bacillati</taxon>
        <taxon>Bacillota</taxon>
        <taxon>Clostridia</taxon>
        <taxon>Eubacteriales</taxon>
        <taxon>Oscillospiraceae</taxon>
        <taxon>Ruminococcus</taxon>
    </lineage>
</organism>
<dbReference type="SUPFAM" id="SSF46689">
    <property type="entry name" value="Homeodomain-like"/>
    <property type="match status" value="1"/>
</dbReference>
<dbReference type="PROSITE" id="PS01081">
    <property type="entry name" value="HTH_TETR_1"/>
    <property type="match status" value="1"/>
</dbReference>
<feature type="domain" description="HTH tetR-type" evidence="5">
    <location>
        <begin position="6"/>
        <end position="66"/>
    </location>
</feature>
<keyword evidence="3" id="KW-0804">Transcription</keyword>
<dbReference type="PROSITE" id="PS50977">
    <property type="entry name" value="HTH_TETR_2"/>
    <property type="match status" value="1"/>
</dbReference>
<dbReference type="Pfam" id="PF00440">
    <property type="entry name" value="TetR_N"/>
    <property type="match status" value="1"/>
</dbReference>
<dbReference type="GO" id="GO:0000976">
    <property type="term" value="F:transcription cis-regulatory region binding"/>
    <property type="evidence" value="ECO:0007669"/>
    <property type="project" value="TreeGrafter"/>
</dbReference>
<feature type="DNA-binding region" description="H-T-H motif" evidence="4">
    <location>
        <begin position="29"/>
        <end position="48"/>
    </location>
</feature>
<keyword evidence="2 4" id="KW-0238">DNA-binding</keyword>
<dbReference type="RefSeq" id="WP_072950901.1">
    <property type="nucleotide sequence ID" value="NZ_FRCT01000007.1"/>
</dbReference>
<name>A0A1M7K6X1_RUMFL</name>
<accession>A0A1M7K6X1</accession>
<dbReference type="PRINTS" id="PR00455">
    <property type="entry name" value="HTHTETR"/>
</dbReference>
<evidence type="ECO:0000259" key="5">
    <source>
        <dbReference type="PROSITE" id="PS50977"/>
    </source>
</evidence>
<sequence length="203" mass="23435">MSEKNNDTYERILNAAKEEFLRNGYHSASLRNIVKSASVTTGSLYWYFKSKKELFDAIVGVHYRQMLVLYDKARNKVFDFSYNKNNEAVNEVGSNCFMEMLDYMYLHIPEFRILISGAEGTEYDDIVHTLALREIESSELFIGTVSKKEEVVSPELAYIVVSGMFSGLFEMIKHDYPLPKAKKCMKELYDFYAAGFSYIMNSS</sequence>
<dbReference type="AlphaFoldDB" id="A0A1M7K6X1"/>
<evidence type="ECO:0000256" key="2">
    <source>
        <dbReference type="ARBA" id="ARBA00023125"/>
    </source>
</evidence>
<protein>
    <submittedName>
        <fullName evidence="6">Transcriptional regulator, TetR family</fullName>
    </submittedName>
</protein>
<dbReference type="Gene3D" id="1.10.357.10">
    <property type="entry name" value="Tetracycline Repressor, domain 2"/>
    <property type="match status" value="1"/>
</dbReference>
<dbReference type="Proteomes" id="UP000184394">
    <property type="component" value="Unassembled WGS sequence"/>
</dbReference>
<dbReference type="PANTHER" id="PTHR30055">
    <property type="entry name" value="HTH-TYPE TRANSCRIPTIONAL REGULATOR RUTR"/>
    <property type="match status" value="1"/>
</dbReference>
<dbReference type="InterPro" id="IPR001647">
    <property type="entry name" value="HTH_TetR"/>
</dbReference>
<dbReference type="PANTHER" id="PTHR30055:SF234">
    <property type="entry name" value="HTH-TYPE TRANSCRIPTIONAL REGULATOR BETI"/>
    <property type="match status" value="1"/>
</dbReference>
<evidence type="ECO:0000313" key="7">
    <source>
        <dbReference type="Proteomes" id="UP000184394"/>
    </source>
</evidence>